<sequence length="104" mass="11672">MRYEFHPEALAEYGHAARYYADCQEGLELRFMAAVEHVIDQILAAPSRTRLLAAPPCRPLLMNGQGWNSIDLDVSRSVVLVRCWMGYGIPISGPSNPISRFYSS</sequence>
<keyword evidence="2" id="KW-1185">Reference proteome</keyword>
<dbReference type="Proteomes" id="UP000020218">
    <property type="component" value="Unassembled WGS sequence"/>
</dbReference>
<proteinExistence type="predicted"/>
<accession>A0A011NMZ3</accession>
<gene>
    <name evidence="1" type="ORF">AW08_02736</name>
</gene>
<reference evidence="1" key="1">
    <citation type="submission" date="2014-02" db="EMBL/GenBank/DDBJ databases">
        <title>Expanding our view of genomic diversity in Candidatus Accumulibacter clades.</title>
        <authorList>
            <person name="Skennerton C.T."/>
            <person name="Barr J.J."/>
            <person name="Slater F.R."/>
            <person name="Bond P.L."/>
            <person name="Tyson G.W."/>
        </authorList>
    </citation>
    <scope>NUCLEOTIDE SEQUENCE [LARGE SCALE GENOMIC DNA]</scope>
</reference>
<comment type="caution">
    <text evidence="1">The sequence shown here is derived from an EMBL/GenBank/DDBJ whole genome shotgun (WGS) entry which is preliminary data.</text>
</comment>
<dbReference type="AlphaFoldDB" id="A0A011NMZ3"/>
<evidence type="ECO:0000313" key="1">
    <source>
        <dbReference type="EMBL" id="EXI65997.1"/>
    </source>
</evidence>
<dbReference type="EMBL" id="JFAX01000017">
    <property type="protein sequence ID" value="EXI65997.1"/>
    <property type="molecule type" value="Genomic_DNA"/>
</dbReference>
<organism evidence="1 2">
    <name type="scientific">Candidatus Accumulibacter adjunctus</name>
    <dbReference type="NCBI Taxonomy" id="1454001"/>
    <lineage>
        <taxon>Bacteria</taxon>
        <taxon>Pseudomonadati</taxon>
        <taxon>Pseudomonadota</taxon>
        <taxon>Betaproteobacteria</taxon>
        <taxon>Candidatus Accumulibacter</taxon>
    </lineage>
</organism>
<evidence type="ECO:0008006" key="3">
    <source>
        <dbReference type="Google" id="ProtNLM"/>
    </source>
</evidence>
<evidence type="ECO:0000313" key="2">
    <source>
        <dbReference type="Proteomes" id="UP000020218"/>
    </source>
</evidence>
<protein>
    <recommendedName>
        <fullName evidence="3">Type II toxin-antitoxin system RelE/ParE family toxin</fullName>
    </recommendedName>
</protein>
<name>A0A011NMZ3_9PROT</name>